<comment type="similarity">
    <text evidence="1">Belongs to the Speedy/Ringo family.</text>
</comment>
<accession>A0A8J5JYH4</accession>
<dbReference type="PANTHER" id="PTHR31545">
    <property type="entry name" value="SEEDY PROTEIN A/C FAMILY MEMBER"/>
    <property type="match status" value="1"/>
</dbReference>
<proteinExistence type="inferred from homology"/>
<dbReference type="EMBL" id="JAHLQT010028808">
    <property type="protein sequence ID" value="KAG7161709.1"/>
    <property type="molecule type" value="Genomic_DNA"/>
</dbReference>
<feature type="compositionally biased region" description="Basic and acidic residues" evidence="3">
    <location>
        <begin position="36"/>
        <end position="47"/>
    </location>
</feature>
<keyword evidence="2" id="KW-0131">Cell cycle</keyword>
<dbReference type="InterPro" id="IPR052316">
    <property type="entry name" value="Speedy-Ringo_regulator"/>
</dbReference>
<feature type="region of interest" description="Disordered" evidence="3">
    <location>
        <begin position="29"/>
        <end position="84"/>
    </location>
</feature>
<dbReference type="AlphaFoldDB" id="A0A8J5JYH4"/>
<sequence length="514" mass="58708">MRVNAVYIRHRHDRQAQSIFSLNSPNGKEFASSHDINSHETSFKEGCTDGEEAYDQQQQSARKMPRLEKDHIQPTGTSGMTMKITAPPRPTRAILQEVLNTFRSKLITPNTAFPIVPPSLPIAPLSFPVRKLFPLAQDKKKVPLCEDKLADKENISPVDSSIFTAVSMLEKTRKEFQLKQQVSQYPQTPSGVRCLAHTKLDDHPPAQTTRKCIGEDNTLRKDKKAESSNINTRNNKHAGTPIISDKEKKKRIPRRSRRDENSKDPVVRKFLKVDICRRYADKYLLAMVFTYLVRAGYKCDQYSKENFFAALYLAHDMEEDEEELKFEVFPWALGRKWRKTYPLLLQMRDDIFWAIDCRAVVSKRCCDQVIGMQPDHWMWDRERPTYHGGALRDYLKHPNDNDGGKTEMHMERDSGFETFLCQPSDTSLSTPQDPTNCAQYVDVVGKLGDTEQLGTRIKTNDSYIKVNVLTNGACSDSFAACNELEKNMEIPVSESEFVNAAELPLSQADTIFIS</sequence>
<protein>
    <submittedName>
        <fullName evidence="4">Speedy protein 1-A-like</fullName>
    </submittedName>
</protein>
<name>A0A8J5JYH4_HOMAM</name>
<reference evidence="4" key="1">
    <citation type="journal article" date="2021" name="Sci. Adv.">
        <title>The American lobster genome reveals insights on longevity, neural, and immune adaptations.</title>
        <authorList>
            <person name="Polinski J.M."/>
            <person name="Zimin A.V."/>
            <person name="Clark K.F."/>
            <person name="Kohn A.B."/>
            <person name="Sadowski N."/>
            <person name="Timp W."/>
            <person name="Ptitsyn A."/>
            <person name="Khanna P."/>
            <person name="Romanova D.Y."/>
            <person name="Williams P."/>
            <person name="Greenwood S.J."/>
            <person name="Moroz L.L."/>
            <person name="Walt D.R."/>
            <person name="Bodnar A.G."/>
        </authorList>
    </citation>
    <scope>NUCLEOTIDE SEQUENCE</scope>
    <source>
        <strain evidence="4">GMGI-L3</strain>
    </source>
</reference>
<feature type="region of interest" description="Disordered" evidence="3">
    <location>
        <begin position="219"/>
        <end position="260"/>
    </location>
</feature>
<dbReference type="InterPro" id="IPR020984">
    <property type="entry name" value="Speedy"/>
</dbReference>
<dbReference type="Pfam" id="PF11357">
    <property type="entry name" value="Spy1"/>
    <property type="match status" value="1"/>
</dbReference>
<organism evidence="4 5">
    <name type="scientific">Homarus americanus</name>
    <name type="common">American lobster</name>
    <dbReference type="NCBI Taxonomy" id="6706"/>
    <lineage>
        <taxon>Eukaryota</taxon>
        <taxon>Metazoa</taxon>
        <taxon>Ecdysozoa</taxon>
        <taxon>Arthropoda</taxon>
        <taxon>Crustacea</taxon>
        <taxon>Multicrustacea</taxon>
        <taxon>Malacostraca</taxon>
        <taxon>Eumalacostraca</taxon>
        <taxon>Eucarida</taxon>
        <taxon>Decapoda</taxon>
        <taxon>Pleocyemata</taxon>
        <taxon>Astacidea</taxon>
        <taxon>Nephropoidea</taxon>
        <taxon>Nephropidae</taxon>
        <taxon>Homarus</taxon>
    </lineage>
</organism>
<gene>
    <name evidence="4" type="primary">spdya-a-L</name>
    <name evidence="4" type="ORF">Hamer_G007344</name>
</gene>
<dbReference type="GO" id="GO:0019901">
    <property type="term" value="F:protein kinase binding"/>
    <property type="evidence" value="ECO:0007669"/>
    <property type="project" value="InterPro"/>
</dbReference>
<evidence type="ECO:0000313" key="5">
    <source>
        <dbReference type="Proteomes" id="UP000747542"/>
    </source>
</evidence>
<evidence type="ECO:0000256" key="3">
    <source>
        <dbReference type="SAM" id="MobiDB-lite"/>
    </source>
</evidence>
<evidence type="ECO:0000313" key="4">
    <source>
        <dbReference type="EMBL" id="KAG7161709.1"/>
    </source>
</evidence>
<evidence type="ECO:0000256" key="2">
    <source>
        <dbReference type="ARBA" id="ARBA00023306"/>
    </source>
</evidence>
<comment type="caution">
    <text evidence="4">The sequence shown here is derived from an EMBL/GenBank/DDBJ whole genome shotgun (WGS) entry which is preliminary data.</text>
</comment>
<dbReference type="PANTHER" id="PTHR31545:SF5">
    <property type="entry name" value="SPEEDY PROTEIN A"/>
    <property type="match status" value="1"/>
</dbReference>
<dbReference type="Proteomes" id="UP000747542">
    <property type="component" value="Unassembled WGS sequence"/>
</dbReference>
<keyword evidence="5" id="KW-1185">Reference proteome</keyword>
<evidence type="ECO:0000256" key="1">
    <source>
        <dbReference type="ARBA" id="ARBA00010932"/>
    </source>
</evidence>